<dbReference type="EnsemblMetazoa" id="SMAR013822-RA">
    <property type="protein sequence ID" value="SMAR013822-PA"/>
    <property type="gene ID" value="SMAR013822"/>
</dbReference>
<dbReference type="GO" id="GO:0008527">
    <property type="term" value="F:taste receptor activity"/>
    <property type="evidence" value="ECO:0007669"/>
    <property type="project" value="InterPro"/>
</dbReference>
<sequence>VFNLTGQKDVNNWNCNLFIHDLSLSSVGINVSGYFIITKGSILTLVGTLITYVIVMFQTK</sequence>
<evidence type="ECO:0000313" key="2">
    <source>
        <dbReference type="EnsemblMetazoa" id="SMAR013822-PA"/>
    </source>
</evidence>
<evidence type="ECO:0000313" key="3">
    <source>
        <dbReference type="Proteomes" id="UP000014500"/>
    </source>
</evidence>
<dbReference type="EMBL" id="AFFK01002511">
    <property type="status" value="NOT_ANNOTATED_CDS"/>
    <property type="molecule type" value="Genomic_DNA"/>
</dbReference>
<keyword evidence="3" id="KW-1185">Reference proteome</keyword>
<keyword evidence="1" id="KW-0472">Membrane</keyword>
<dbReference type="Pfam" id="PF06151">
    <property type="entry name" value="Trehalose_recp"/>
    <property type="match status" value="1"/>
</dbReference>
<dbReference type="InterPro" id="IPR009318">
    <property type="entry name" value="Gustatory_rcpt"/>
</dbReference>
<reference evidence="2" key="2">
    <citation type="submission" date="2015-02" db="UniProtKB">
        <authorList>
            <consortium name="EnsemblMetazoa"/>
        </authorList>
    </citation>
    <scope>IDENTIFICATION</scope>
</reference>
<dbReference type="Proteomes" id="UP000014500">
    <property type="component" value="Unassembled WGS sequence"/>
</dbReference>
<keyword evidence="1" id="KW-0812">Transmembrane</keyword>
<accession>T1JIZ1</accession>
<dbReference type="AlphaFoldDB" id="T1JIZ1"/>
<name>T1JIZ1_STRMM</name>
<reference evidence="3" key="1">
    <citation type="submission" date="2011-05" db="EMBL/GenBank/DDBJ databases">
        <authorList>
            <person name="Richards S.R."/>
            <person name="Qu J."/>
            <person name="Jiang H."/>
            <person name="Jhangiani S.N."/>
            <person name="Agravi P."/>
            <person name="Goodspeed R."/>
            <person name="Gross S."/>
            <person name="Mandapat C."/>
            <person name="Jackson L."/>
            <person name="Mathew T."/>
            <person name="Pu L."/>
            <person name="Thornton R."/>
            <person name="Saada N."/>
            <person name="Wilczek-Boney K.B."/>
            <person name="Lee S."/>
            <person name="Kovar C."/>
            <person name="Wu Y."/>
            <person name="Scherer S.E."/>
            <person name="Worley K.C."/>
            <person name="Muzny D.M."/>
            <person name="Gibbs R."/>
        </authorList>
    </citation>
    <scope>NUCLEOTIDE SEQUENCE</scope>
    <source>
        <strain evidence="3">Brora</strain>
    </source>
</reference>
<organism evidence="2 3">
    <name type="scientific">Strigamia maritima</name>
    <name type="common">European centipede</name>
    <name type="synonym">Geophilus maritimus</name>
    <dbReference type="NCBI Taxonomy" id="126957"/>
    <lineage>
        <taxon>Eukaryota</taxon>
        <taxon>Metazoa</taxon>
        <taxon>Ecdysozoa</taxon>
        <taxon>Arthropoda</taxon>
        <taxon>Myriapoda</taxon>
        <taxon>Chilopoda</taxon>
        <taxon>Pleurostigmophora</taxon>
        <taxon>Geophilomorpha</taxon>
        <taxon>Linotaeniidae</taxon>
        <taxon>Strigamia</taxon>
    </lineage>
</organism>
<dbReference type="HOGENOM" id="CLU_2948676_0_0_1"/>
<keyword evidence="1" id="KW-1133">Transmembrane helix</keyword>
<evidence type="ECO:0000256" key="1">
    <source>
        <dbReference type="SAM" id="Phobius"/>
    </source>
</evidence>
<dbReference type="GO" id="GO:0016020">
    <property type="term" value="C:membrane"/>
    <property type="evidence" value="ECO:0007669"/>
    <property type="project" value="InterPro"/>
</dbReference>
<feature type="transmembrane region" description="Helical" evidence="1">
    <location>
        <begin position="34"/>
        <end position="57"/>
    </location>
</feature>
<evidence type="ECO:0008006" key="4">
    <source>
        <dbReference type="Google" id="ProtNLM"/>
    </source>
</evidence>
<protein>
    <recommendedName>
        <fullName evidence="4">Gustatory receptor</fullName>
    </recommendedName>
</protein>
<proteinExistence type="predicted"/>